<comment type="caution">
    <text evidence="1">The sequence shown here is derived from an EMBL/GenBank/DDBJ whole genome shotgun (WGS) entry which is preliminary data.</text>
</comment>
<dbReference type="AlphaFoldDB" id="A0A9W4T294"/>
<evidence type="ECO:0000313" key="2">
    <source>
        <dbReference type="Proteomes" id="UP001153678"/>
    </source>
</evidence>
<protein>
    <submittedName>
        <fullName evidence="1">18115_t:CDS:1</fullName>
    </submittedName>
</protein>
<reference evidence="1" key="1">
    <citation type="submission" date="2022-08" db="EMBL/GenBank/DDBJ databases">
        <authorList>
            <person name="Kallberg Y."/>
            <person name="Tangrot J."/>
            <person name="Rosling A."/>
        </authorList>
    </citation>
    <scope>NUCLEOTIDE SEQUENCE</scope>
    <source>
        <strain evidence="1">Wild A</strain>
    </source>
</reference>
<dbReference type="EMBL" id="CAMKVN010006018">
    <property type="protein sequence ID" value="CAI2189744.1"/>
    <property type="molecule type" value="Genomic_DNA"/>
</dbReference>
<dbReference type="OrthoDB" id="2428936at2759"/>
<accession>A0A9W4T294</accession>
<sequence>MNFEVNGTHASKNQYPLQNTFALTVHKTQGITIPHTTLTIDENMFAPGWLLVN</sequence>
<gene>
    <name evidence="1" type="ORF">FWILDA_LOCUS14231</name>
</gene>
<evidence type="ECO:0000313" key="1">
    <source>
        <dbReference type="EMBL" id="CAI2189744.1"/>
    </source>
</evidence>
<organism evidence="1 2">
    <name type="scientific">Funneliformis geosporum</name>
    <dbReference type="NCBI Taxonomy" id="1117311"/>
    <lineage>
        <taxon>Eukaryota</taxon>
        <taxon>Fungi</taxon>
        <taxon>Fungi incertae sedis</taxon>
        <taxon>Mucoromycota</taxon>
        <taxon>Glomeromycotina</taxon>
        <taxon>Glomeromycetes</taxon>
        <taxon>Glomerales</taxon>
        <taxon>Glomeraceae</taxon>
        <taxon>Funneliformis</taxon>
    </lineage>
</organism>
<keyword evidence="2" id="KW-1185">Reference proteome</keyword>
<dbReference type="Proteomes" id="UP001153678">
    <property type="component" value="Unassembled WGS sequence"/>
</dbReference>
<proteinExistence type="predicted"/>
<feature type="non-terminal residue" evidence="1">
    <location>
        <position position="53"/>
    </location>
</feature>
<name>A0A9W4T294_9GLOM</name>